<dbReference type="InterPro" id="IPR025398">
    <property type="entry name" value="DUF4371"/>
</dbReference>
<sequence>MTDWRHTLQRVKEHENSKTHENCVNCHMLKSKGKDIYNLMFTNEGSIRQKNIIERKQVLERIVDVVKLIGKRGLAFRAHRSESVCSLSLENNQEDHGNFLKIILLLSKYDAVLKLHLARVVKEKKKNNETFAGTKGRGSFVSLILKSTINQVILASGKLIQDSILLDIQEAGIFSLQIDTTQDITQKDQCSIVVRYVKGNIYERVVAVLNCKSSTGKDMCNLISNFIKNSGLHIKNCIGNSTDGAANMRGQYNGFTSWLSKESRGQIHVWCYAHVLNLVVTDATSSVFEGSLFQLLVCRISKRILSTYGCLGKHQCKNKVSET</sequence>
<dbReference type="Pfam" id="PF14291">
    <property type="entry name" value="DUF4371"/>
    <property type="match status" value="1"/>
</dbReference>
<proteinExistence type="predicted"/>
<reference evidence="3" key="1">
    <citation type="submission" date="2025-08" db="UniProtKB">
        <authorList>
            <consortium name="RefSeq"/>
        </authorList>
    </citation>
    <scope>IDENTIFICATION</scope>
</reference>
<feature type="domain" description="DUF4371" evidence="1">
    <location>
        <begin position="16"/>
        <end position="254"/>
    </location>
</feature>
<dbReference type="PANTHER" id="PTHR45749:SF21">
    <property type="entry name" value="DUF4371 DOMAIN-CONTAINING PROTEIN"/>
    <property type="match status" value="1"/>
</dbReference>
<keyword evidence="2" id="KW-1185">Reference proteome</keyword>
<evidence type="ECO:0000259" key="1">
    <source>
        <dbReference type="Pfam" id="PF14291"/>
    </source>
</evidence>
<dbReference type="RefSeq" id="XP_065671759.1">
    <property type="nucleotide sequence ID" value="XM_065815687.1"/>
</dbReference>
<protein>
    <submittedName>
        <fullName evidence="3">Uncharacterized protein LOC136089636</fullName>
    </submittedName>
</protein>
<evidence type="ECO:0000313" key="3">
    <source>
        <dbReference type="RefSeq" id="XP_065671759.1"/>
    </source>
</evidence>
<organism evidence="2 3">
    <name type="scientific">Hydra vulgaris</name>
    <name type="common">Hydra</name>
    <name type="synonym">Hydra attenuata</name>
    <dbReference type="NCBI Taxonomy" id="6087"/>
    <lineage>
        <taxon>Eukaryota</taxon>
        <taxon>Metazoa</taxon>
        <taxon>Cnidaria</taxon>
        <taxon>Hydrozoa</taxon>
        <taxon>Hydroidolina</taxon>
        <taxon>Anthoathecata</taxon>
        <taxon>Aplanulata</taxon>
        <taxon>Hydridae</taxon>
        <taxon>Hydra</taxon>
    </lineage>
</organism>
<gene>
    <name evidence="3" type="primary">LOC136089636</name>
</gene>
<name>A0ABM4DBL1_HYDVU</name>
<evidence type="ECO:0000313" key="2">
    <source>
        <dbReference type="Proteomes" id="UP001652625"/>
    </source>
</evidence>
<dbReference type="InterPro" id="IPR012337">
    <property type="entry name" value="RNaseH-like_sf"/>
</dbReference>
<dbReference type="GeneID" id="136089636"/>
<accession>A0ABM4DBL1</accession>
<dbReference type="Proteomes" id="UP001652625">
    <property type="component" value="Chromosome 13"/>
</dbReference>
<dbReference type="SUPFAM" id="SSF53098">
    <property type="entry name" value="Ribonuclease H-like"/>
    <property type="match status" value="1"/>
</dbReference>
<dbReference type="PANTHER" id="PTHR45749">
    <property type="match status" value="1"/>
</dbReference>